<dbReference type="EMBL" id="GDIQ01010799">
    <property type="protein sequence ID" value="JAN83938.1"/>
    <property type="molecule type" value="Transcribed_RNA"/>
</dbReference>
<sequence>MISSYIFSFIFKIVISNFLRFLPNSGMPLQVNMCYIAQAKAKQSSTSIVPSHNIFPRVLDGT</sequence>
<dbReference type="AlphaFoldDB" id="A0A0P6BLA3"/>
<reference evidence="1" key="1">
    <citation type="submission" date="2015-10" db="EMBL/GenBank/DDBJ databases">
        <title>EvidentialGene: Evidence-directed Construction of Complete mRNA Transcriptomes without Genomes.</title>
        <authorList>
            <person name="Gilbert D.G."/>
        </authorList>
    </citation>
    <scope>NUCLEOTIDE SEQUENCE</scope>
</reference>
<name>A0A0P6BLA3_9CRUS</name>
<organism evidence="1">
    <name type="scientific">Daphnia magna</name>
    <dbReference type="NCBI Taxonomy" id="35525"/>
    <lineage>
        <taxon>Eukaryota</taxon>
        <taxon>Metazoa</taxon>
        <taxon>Ecdysozoa</taxon>
        <taxon>Arthropoda</taxon>
        <taxon>Crustacea</taxon>
        <taxon>Branchiopoda</taxon>
        <taxon>Diplostraca</taxon>
        <taxon>Cladocera</taxon>
        <taxon>Anomopoda</taxon>
        <taxon>Daphniidae</taxon>
        <taxon>Daphnia</taxon>
    </lineage>
</organism>
<accession>A0A0P6BLA3</accession>
<proteinExistence type="predicted"/>
<evidence type="ECO:0000313" key="1">
    <source>
        <dbReference type="EMBL" id="JAN83938.1"/>
    </source>
</evidence>
<protein>
    <submittedName>
        <fullName evidence="1">Uncharacterized protein</fullName>
    </submittedName>
</protein>